<reference evidence="4" key="1">
    <citation type="submission" date="2024-04" db="EMBL/GenBank/DDBJ databases">
        <title>Salinicola lusitanus LLJ914,a marine bacterium isolated from the Okinawa Trough.</title>
        <authorList>
            <person name="Li J."/>
        </authorList>
    </citation>
    <scope>NUCLEOTIDE SEQUENCE [LARGE SCALE GENOMIC DNA]</scope>
</reference>
<keyword evidence="1" id="KW-0812">Transmembrane</keyword>
<dbReference type="Proteomes" id="UP001460270">
    <property type="component" value="Unassembled WGS sequence"/>
</dbReference>
<gene>
    <name evidence="3" type="ORF">WMY93_022203</name>
</gene>
<dbReference type="AlphaFoldDB" id="A0AAW0NIQ7"/>
<comment type="caution">
    <text evidence="3">The sequence shown here is derived from an EMBL/GenBank/DDBJ whole genome shotgun (WGS) entry which is preliminary data.</text>
</comment>
<feature type="transmembrane region" description="Helical" evidence="1">
    <location>
        <begin position="12"/>
        <end position="30"/>
    </location>
</feature>
<dbReference type="InterPro" id="IPR036691">
    <property type="entry name" value="Endo/exonu/phosph_ase_sf"/>
</dbReference>
<dbReference type="Gene3D" id="3.60.10.10">
    <property type="entry name" value="Endonuclease/exonuclease/phosphatase"/>
    <property type="match status" value="1"/>
</dbReference>
<keyword evidence="1" id="KW-0472">Membrane</keyword>
<evidence type="ECO:0000313" key="3">
    <source>
        <dbReference type="EMBL" id="KAK7893051.1"/>
    </source>
</evidence>
<dbReference type="SUPFAM" id="SSF56219">
    <property type="entry name" value="DNase I-like"/>
    <property type="match status" value="1"/>
</dbReference>
<dbReference type="PANTHER" id="PTHR46670">
    <property type="entry name" value="ENDO/EXONUCLEASE/PHOSPHATASE DOMAIN-CONTAINING PROTEIN"/>
    <property type="match status" value="1"/>
</dbReference>
<dbReference type="Pfam" id="PF14529">
    <property type="entry name" value="Exo_endo_phos_2"/>
    <property type="match status" value="1"/>
</dbReference>
<protein>
    <recommendedName>
        <fullName evidence="2">Endonuclease/exonuclease/phosphatase domain-containing protein</fullName>
    </recommendedName>
</protein>
<organism evidence="3 4">
    <name type="scientific">Mugilogobius chulae</name>
    <name type="common">yellowstripe goby</name>
    <dbReference type="NCBI Taxonomy" id="88201"/>
    <lineage>
        <taxon>Eukaryota</taxon>
        <taxon>Metazoa</taxon>
        <taxon>Chordata</taxon>
        <taxon>Craniata</taxon>
        <taxon>Vertebrata</taxon>
        <taxon>Euteleostomi</taxon>
        <taxon>Actinopterygii</taxon>
        <taxon>Neopterygii</taxon>
        <taxon>Teleostei</taxon>
        <taxon>Neoteleostei</taxon>
        <taxon>Acanthomorphata</taxon>
        <taxon>Gobiaria</taxon>
        <taxon>Gobiiformes</taxon>
        <taxon>Gobioidei</taxon>
        <taxon>Gobiidae</taxon>
        <taxon>Gobionellinae</taxon>
        <taxon>Mugilogobius</taxon>
    </lineage>
</organism>
<dbReference type="PANTHER" id="PTHR46670:SF3">
    <property type="entry name" value="ENDONUCLEASE_EXONUCLEASE_PHOSPHATASE DOMAIN-CONTAINING PROTEIN"/>
    <property type="match status" value="1"/>
</dbReference>
<feature type="domain" description="Endonuclease/exonuclease/phosphatase" evidence="2">
    <location>
        <begin position="283"/>
        <end position="384"/>
    </location>
</feature>
<accession>A0AAW0NIQ7</accession>
<dbReference type="GO" id="GO:0003824">
    <property type="term" value="F:catalytic activity"/>
    <property type="evidence" value="ECO:0007669"/>
    <property type="project" value="InterPro"/>
</dbReference>
<keyword evidence="4" id="KW-1185">Reference proteome</keyword>
<keyword evidence="1" id="KW-1133">Transmembrane helix</keyword>
<dbReference type="InterPro" id="IPR005135">
    <property type="entry name" value="Endo/exonuclease/phosphatase"/>
</dbReference>
<evidence type="ECO:0000256" key="1">
    <source>
        <dbReference type="SAM" id="Phobius"/>
    </source>
</evidence>
<evidence type="ECO:0000313" key="4">
    <source>
        <dbReference type="Proteomes" id="UP001460270"/>
    </source>
</evidence>
<name>A0AAW0NIQ7_9GOBI</name>
<evidence type="ECO:0000259" key="2">
    <source>
        <dbReference type="Pfam" id="PF14529"/>
    </source>
</evidence>
<sequence length="512" mass="58200">MAAPAVCMASRLSSALWFMLVLNLHSWFIWKNVSALLVYDRETLLSIRESHGLLFKPNAGRYEQSDLPPPPPDIPAYLWRYAPLVSQRKHPRKRGKRGGVLVRVRAFQRATYGSVWGSRTSYGYMMSRRRWLVPIELVDVSVAMDQLSVSTTQEYLPPRCARTGGYGVDLRNLRQLKRAKPQVNNSDYVLHLALINIRSVAKKTFILNDFFTSRKLDFMFLTFSELLPPNCSFLNTPRTTGKGGGLATIFKSQFICAETQSKHFSSFELQLFEIKLPVPVLCALVYRPPKFNKNFISDFSDFLAGLSLISDRFLIIGDFNIHVCCTTKEMTKEFLNVLDSFNLIQSVSEPTHEKGHTLDLVLSHGLDVSVKEICDISISDHLPILFTVTLPCSIGKRCIPARKRRILSPQTAVDFSVAFTASELSQINDFENVNELATSFDLTCTKILDSVAPFKDRRPKSAGEPWLNEETRALRRKCRQIERKCNKDKLQVSQIIAKTKKTGLDKLEQHQK</sequence>
<dbReference type="EMBL" id="JBBPFD010000016">
    <property type="protein sequence ID" value="KAK7893051.1"/>
    <property type="molecule type" value="Genomic_DNA"/>
</dbReference>
<proteinExistence type="predicted"/>